<name>A0A6M8J2V9_9ACTN</name>
<proteinExistence type="inferred from homology"/>
<keyword evidence="6 9" id="KW-0255">Endonuclease</keyword>
<dbReference type="InterPro" id="IPR023091">
    <property type="entry name" value="MetalPrtase_cat_dom_sf_prd"/>
</dbReference>
<dbReference type="GO" id="GO:0005737">
    <property type="term" value="C:cytoplasm"/>
    <property type="evidence" value="ECO:0007669"/>
    <property type="project" value="UniProtKB-SubCell"/>
</dbReference>
<dbReference type="Proteomes" id="UP000503297">
    <property type="component" value="Chromosome"/>
</dbReference>
<reference evidence="11" key="1">
    <citation type="submission" date="2020-05" db="EMBL/GenBank/DDBJ databases">
        <title>Novel species in genus Nocardioides.</title>
        <authorList>
            <person name="Zhang G."/>
        </authorList>
    </citation>
    <scope>NUCLEOTIDE SEQUENCE [LARGE SCALE GENOMIC DNA]</scope>
    <source>
        <strain evidence="11">zg-1050</strain>
    </source>
</reference>
<dbReference type="EMBL" id="CP053716">
    <property type="protein sequence ID" value="QKF06993.1"/>
    <property type="molecule type" value="Genomic_DNA"/>
</dbReference>
<dbReference type="SUPFAM" id="SSF55486">
    <property type="entry name" value="Metalloproteases ('zincins'), catalytic domain"/>
    <property type="match status" value="1"/>
</dbReference>
<evidence type="ECO:0000313" key="11">
    <source>
        <dbReference type="Proteomes" id="UP000503297"/>
    </source>
</evidence>
<protein>
    <recommendedName>
        <fullName evidence="9">Endoribonuclease YbeY</fullName>
        <ecNumber evidence="9">3.1.-.-</ecNumber>
    </recommendedName>
</protein>
<keyword evidence="5 9" id="KW-0479">Metal-binding</keyword>
<keyword evidence="3 9" id="KW-0698">rRNA processing</keyword>
<feature type="binding site" evidence="9">
    <location>
        <position position="127"/>
    </location>
    <ligand>
        <name>Zn(2+)</name>
        <dbReference type="ChEBI" id="CHEBI:29105"/>
        <note>catalytic</note>
    </ligand>
</feature>
<evidence type="ECO:0000256" key="4">
    <source>
        <dbReference type="ARBA" id="ARBA00022722"/>
    </source>
</evidence>
<dbReference type="KEGG" id="bwa:HLV38_01780"/>
<gene>
    <name evidence="9 10" type="primary">ybeY</name>
    <name evidence="10" type="ORF">HLV38_01780</name>
</gene>
<evidence type="ECO:0000256" key="5">
    <source>
        <dbReference type="ARBA" id="ARBA00022723"/>
    </source>
</evidence>
<dbReference type="GO" id="GO:0006364">
    <property type="term" value="P:rRNA processing"/>
    <property type="evidence" value="ECO:0007669"/>
    <property type="project" value="UniProtKB-UniRule"/>
</dbReference>
<dbReference type="Gene3D" id="3.40.390.30">
    <property type="entry name" value="Metalloproteases ('zincins'), catalytic domain"/>
    <property type="match status" value="1"/>
</dbReference>
<comment type="function">
    <text evidence="9">Single strand-specific metallo-endoribonuclease involved in late-stage 70S ribosome quality control and in maturation of the 3' terminus of the 16S rRNA.</text>
</comment>
<keyword evidence="2 9" id="KW-0690">Ribosome biogenesis</keyword>
<dbReference type="NCBIfam" id="TIGR00043">
    <property type="entry name" value="rRNA maturation RNase YbeY"/>
    <property type="match status" value="1"/>
</dbReference>
<evidence type="ECO:0000256" key="8">
    <source>
        <dbReference type="ARBA" id="ARBA00022833"/>
    </source>
</evidence>
<dbReference type="AlphaFoldDB" id="A0A6M8J2V9"/>
<keyword evidence="11" id="KW-1185">Reference proteome</keyword>
<sequence>MDVLIQCDYRPEAASLIDVEGLARHVMTSQGAPAQAEVSVSFVTDERIHELNRDFRGIDRPTDVLSFECDGVEDGFAAPEGAEFELGDVVIAPDVAEAQAGAYGMSFADELSLLLVHGMLHLCGYDHLQPDEAEEMEGLERELLTSFYGRPFER</sequence>
<comment type="subcellular location">
    <subcellularLocation>
        <location evidence="9">Cytoplasm</location>
    </subcellularLocation>
</comment>
<comment type="cofactor">
    <cofactor evidence="9">
        <name>Zn(2+)</name>
        <dbReference type="ChEBI" id="CHEBI:29105"/>
    </cofactor>
    <text evidence="9">Binds 1 zinc ion.</text>
</comment>
<dbReference type="GO" id="GO:0004222">
    <property type="term" value="F:metalloendopeptidase activity"/>
    <property type="evidence" value="ECO:0007669"/>
    <property type="project" value="InterPro"/>
</dbReference>
<evidence type="ECO:0000256" key="2">
    <source>
        <dbReference type="ARBA" id="ARBA00022517"/>
    </source>
</evidence>
<dbReference type="GO" id="GO:0004521">
    <property type="term" value="F:RNA endonuclease activity"/>
    <property type="evidence" value="ECO:0007669"/>
    <property type="project" value="UniProtKB-UniRule"/>
</dbReference>
<evidence type="ECO:0000256" key="7">
    <source>
        <dbReference type="ARBA" id="ARBA00022801"/>
    </source>
</evidence>
<dbReference type="EC" id="3.1.-.-" evidence="9"/>
<keyword evidence="8 9" id="KW-0862">Zinc</keyword>
<evidence type="ECO:0000256" key="1">
    <source>
        <dbReference type="ARBA" id="ARBA00010875"/>
    </source>
</evidence>
<dbReference type="RefSeq" id="WP_172301104.1">
    <property type="nucleotide sequence ID" value="NZ_CP053716.1"/>
</dbReference>
<evidence type="ECO:0000256" key="3">
    <source>
        <dbReference type="ARBA" id="ARBA00022552"/>
    </source>
</evidence>
<evidence type="ECO:0000256" key="9">
    <source>
        <dbReference type="HAMAP-Rule" id="MF_00009"/>
    </source>
</evidence>
<dbReference type="PANTHER" id="PTHR46986">
    <property type="entry name" value="ENDORIBONUCLEASE YBEY, CHLOROPLASTIC"/>
    <property type="match status" value="1"/>
</dbReference>
<dbReference type="GO" id="GO:0008270">
    <property type="term" value="F:zinc ion binding"/>
    <property type="evidence" value="ECO:0007669"/>
    <property type="project" value="UniProtKB-UniRule"/>
</dbReference>
<evidence type="ECO:0000256" key="6">
    <source>
        <dbReference type="ARBA" id="ARBA00022759"/>
    </source>
</evidence>
<organism evidence="10 11">
    <name type="scientific">Berryella wangjianweii</name>
    <dbReference type="NCBI Taxonomy" id="2734634"/>
    <lineage>
        <taxon>Bacteria</taxon>
        <taxon>Bacillati</taxon>
        <taxon>Actinomycetota</taxon>
        <taxon>Coriobacteriia</taxon>
        <taxon>Eggerthellales</taxon>
        <taxon>Eggerthellaceae</taxon>
        <taxon>Berryella</taxon>
    </lineage>
</organism>
<accession>A0A6M8J2V9</accession>
<dbReference type="HAMAP" id="MF_00009">
    <property type="entry name" value="Endoribonucl_YbeY"/>
    <property type="match status" value="1"/>
</dbReference>
<feature type="binding site" evidence="9">
    <location>
        <position position="117"/>
    </location>
    <ligand>
        <name>Zn(2+)</name>
        <dbReference type="ChEBI" id="CHEBI:29105"/>
        <note>catalytic</note>
    </ligand>
</feature>
<keyword evidence="4 9" id="KW-0540">Nuclease</keyword>
<evidence type="ECO:0000313" key="10">
    <source>
        <dbReference type="EMBL" id="QKF06993.1"/>
    </source>
</evidence>
<dbReference type="Pfam" id="PF02130">
    <property type="entry name" value="YbeY"/>
    <property type="match status" value="1"/>
</dbReference>
<keyword evidence="7 9" id="KW-0378">Hydrolase</keyword>
<feature type="binding site" evidence="9">
    <location>
        <position position="121"/>
    </location>
    <ligand>
        <name>Zn(2+)</name>
        <dbReference type="ChEBI" id="CHEBI:29105"/>
        <note>catalytic</note>
    </ligand>
</feature>
<dbReference type="InterPro" id="IPR002036">
    <property type="entry name" value="YbeY"/>
</dbReference>
<keyword evidence="9" id="KW-0963">Cytoplasm</keyword>
<dbReference type="PANTHER" id="PTHR46986:SF1">
    <property type="entry name" value="ENDORIBONUCLEASE YBEY, CHLOROPLASTIC"/>
    <property type="match status" value="1"/>
</dbReference>
<comment type="similarity">
    <text evidence="1 9">Belongs to the endoribonuclease YbeY family.</text>
</comment>